<keyword evidence="5" id="KW-1185">Reference proteome</keyword>
<accession>A0AAE0BV53</accession>
<feature type="compositionally biased region" description="Acidic residues" evidence="2">
    <location>
        <begin position="22"/>
        <end position="32"/>
    </location>
</feature>
<organism evidence="4 5">
    <name type="scientific">Cymbomonas tetramitiformis</name>
    <dbReference type="NCBI Taxonomy" id="36881"/>
    <lineage>
        <taxon>Eukaryota</taxon>
        <taxon>Viridiplantae</taxon>
        <taxon>Chlorophyta</taxon>
        <taxon>Pyramimonadophyceae</taxon>
        <taxon>Pyramimonadales</taxon>
        <taxon>Pyramimonadaceae</taxon>
        <taxon>Cymbomonas</taxon>
    </lineage>
</organism>
<evidence type="ECO:0000256" key="2">
    <source>
        <dbReference type="SAM" id="MobiDB-lite"/>
    </source>
</evidence>
<name>A0AAE0BV53_9CHLO</name>
<dbReference type="EMBL" id="LGRX02032949">
    <property type="protein sequence ID" value="KAK3243332.1"/>
    <property type="molecule type" value="Genomic_DNA"/>
</dbReference>
<proteinExistence type="predicted"/>
<feature type="compositionally biased region" description="Low complexity" evidence="2">
    <location>
        <begin position="631"/>
        <end position="640"/>
    </location>
</feature>
<evidence type="ECO:0000259" key="3">
    <source>
        <dbReference type="Pfam" id="PF25273"/>
    </source>
</evidence>
<protein>
    <recommendedName>
        <fullName evidence="3">DUF7869 domain-containing protein</fullName>
    </recommendedName>
</protein>
<feature type="compositionally biased region" description="Basic residues" evidence="2">
    <location>
        <begin position="703"/>
        <end position="717"/>
    </location>
</feature>
<feature type="compositionally biased region" description="Basic residues" evidence="2">
    <location>
        <begin position="37"/>
        <end position="46"/>
    </location>
</feature>
<comment type="caution">
    <text evidence="4">The sequence shown here is derived from an EMBL/GenBank/DDBJ whole genome shotgun (WGS) entry which is preliminary data.</text>
</comment>
<dbReference type="AlphaFoldDB" id="A0AAE0BV53"/>
<dbReference type="Proteomes" id="UP001190700">
    <property type="component" value="Unassembled WGS sequence"/>
</dbReference>
<keyword evidence="1" id="KW-0175">Coiled coil</keyword>
<evidence type="ECO:0000313" key="4">
    <source>
        <dbReference type="EMBL" id="KAK3243332.1"/>
    </source>
</evidence>
<evidence type="ECO:0000256" key="1">
    <source>
        <dbReference type="SAM" id="Coils"/>
    </source>
</evidence>
<feature type="region of interest" description="Disordered" evidence="2">
    <location>
        <begin position="629"/>
        <end position="744"/>
    </location>
</feature>
<feature type="compositionally biased region" description="Basic and acidic residues" evidence="2">
    <location>
        <begin position="47"/>
        <end position="56"/>
    </location>
</feature>
<feature type="compositionally biased region" description="Acidic residues" evidence="2">
    <location>
        <begin position="723"/>
        <end position="732"/>
    </location>
</feature>
<feature type="domain" description="DUF7869" evidence="3">
    <location>
        <begin position="304"/>
        <end position="467"/>
    </location>
</feature>
<dbReference type="InterPro" id="IPR057191">
    <property type="entry name" value="DUF7869"/>
</dbReference>
<gene>
    <name evidence="4" type="ORF">CYMTET_47002</name>
</gene>
<dbReference type="PANTHER" id="PTHR33153">
    <property type="entry name" value="MYND-TYPE DOMAIN-CONTAINING PROTEIN"/>
    <property type="match status" value="1"/>
</dbReference>
<feature type="compositionally biased region" description="Basic residues" evidence="2">
    <location>
        <begin position="663"/>
        <end position="673"/>
    </location>
</feature>
<dbReference type="PANTHER" id="PTHR33153:SF3">
    <property type="entry name" value="TRAFFICKING PROTEIN PARTICLE COMPLEX SUBUNIT 11 DOMAIN-CONTAINING PROTEIN"/>
    <property type="match status" value="1"/>
</dbReference>
<sequence length="890" mass="101089">MFCSPCSDVESDKELSSSSSSDSEDYYYEPAEDFLNKKKSAKPRKAKTPDRKEEAKATGYGPNNIQESLEQIPSLMDPKNDCKCGRSCLSHFEFRPLQAYIHEKSKLDGRATCGAYCCSEVQAWGKAQLYDDPSNLNWSYFLGYADAEIKPLAEPQPQNAKLQMNPVRPADCCAAYHLCRQGVYEVQETQFRKYLRAYLRMHVITMRKRKDYCAGKCTTCEVLAKQRRAVKTREDLEDWKTLNDEHRNDYRVERATCNSTRADSANKFGLSDSFGFDGAANNNTVCPHFPVKEKAMSDKAGGFFHLHLQAVVLHGEVLCMCLLMPWIPGKDVNTCLSTTFNILLRHVVEKTPRFFRQTCHVKMDGGSENWNRHVFGFFSILVHHGLYKEMYLHRLPVGHSHDDLDGFFGLLKMLLWGKTADKEGHWFISLEQWIAFLFAWKIETMNKQTAVVGCNLNFKAWIDPHLNPEFGGHAGRNRLVHTWCMYVAPDMKVRAKYKFGDSYPGVDSAPDYMDNLEWKRKGQGNKVLDMEKTTRSCLMGLRAATPELVSQERHDELKATFPLPLKVEDVRKRNPERLPLTWDAPVAADSYEDKHLHRVLTERNADLRGLTTKIKKLERLIQLLKAEDAGAEAPAVRAEASVPEKTGKRPRKETPPAAGKRSQGVRRQSRARRTSPASEGDSDSDNGLDLDLVTRSRLMQAAARKKRRGGKQQKRQKQPSSSDDTDDSDDESSSGLDECLADRKMRVAPQKENLSDDYTFEDMPPGSFAVTVAGGEDTDKCWFDVMLQGHGKPVPLHFVEVAGWHDARKEKTWQFWLPAQQRRTFETVEQLCVAGAFVRGPRTLRMKCPFDVNEMFTCWDDTAPSIVQGGIPAGEEKDELLKALVENCEE</sequence>
<feature type="coiled-coil region" evidence="1">
    <location>
        <begin position="600"/>
        <end position="627"/>
    </location>
</feature>
<evidence type="ECO:0000313" key="5">
    <source>
        <dbReference type="Proteomes" id="UP001190700"/>
    </source>
</evidence>
<dbReference type="Pfam" id="PF25273">
    <property type="entry name" value="DUF7869"/>
    <property type="match status" value="1"/>
</dbReference>
<feature type="region of interest" description="Disordered" evidence="2">
    <location>
        <begin position="1"/>
        <end position="64"/>
    </location>
</feature>
<reference evidence="4 5" key="1">
    <citation type="journal article" date="2015" name="Genome Biol. Evol.">
        <title>Comparative Genomics of a Bacterivorous Green Alga Reveals Evolutionary Causalities and Consequences of Phago-Mixotrophic Mode of Nutrition.</title>
        <authorList>
            <person name="Burns J.A."/>
            <person name="Paasch A."/>
            <person name="Narechania A."/>
            <person name="Kim E."/>
        </authorList>
    </citation>
    <scope>NUCLEOTIDE SEQUENCE [LARGE SCALE GENOMIC DNA]</scope>
    <source>
        <strain evidence="4 5">PLY_AMNH</strain>
    </source>
</reference>